<evidence type="ECO:0000256" key="10">
    <source>
        <dbReference type="PROSITE-ProRule" id="PRU00175"/>
    </source>
</evidence>
<evidence type="ECO:0000256" key="6">
    <source>
        <dbReference type="ARBA" id="ARBA00022737"/>
    </source>
</evidence>
<dbReference type="InterPro" id="IPR031127">
    <property type="entry name" value="E3_UB_ligase_RBR"/>
</dbReference>
<dbReference type="EMBL" id="JAQQWE010000001">
    <property type="protein sequence ID" value="KAK7966924.1"/>
    <property type="molecule type" value="Genomic_DNA"/>
</dbReference>
<evidence type="ECO:0000259" key="12">
    <source>
        <dbReference type="PROSITE" id="PS50089"/>
    </source>
</evidence>
<dbReference type="InterPro" id="IPR001841">
    <property type="entry name" value="Znf_RING"/>
</dbReference>
<dbReference type="CDD" id="cd20335">
    <property type="entry name" value="BRcat_RBR"/>
    <property type="match status" value="1"/>
</dbReference>
<evidence type="ECO:0000313" key="15">
    <source>
        <dbReference type="Proteomes" id="UP001391051"/>
    </source>
</evidence>
<name>A0ABR1QW83_9PEZI</name>
<keyword evidence="8" id="KW-0833">Ubl conjugation pathway</keyword>
<accession>A0ABR1QW83</accession>
<comment type="catalytic activity">
    <reaction evidence="1">
        <text>[E2 ubiquitin-conjugating enzyme]-S-ubiquitinyl-L-cysteine + [acceptor protein]-L-lysine = [E2 ubiquitin-conjugating enzyme]-L-cysteine + [acceptor protein]-N(6)-ubiquitinyl-L-lysine.</text>
        <dbReference type="EC" id="2.3.2.31"/>
    </reaction>
</comment>
<dbReference type="EC" id="2.3.2.31" evidence="3"/>
<keyword evidence="7 10" id="KW-0863">Zinc-finger</keyword>
<sequence length="304" mass="35680">MEHALFDTLALNRECVICCETKTLKEFSTRPVSYACTHTISACLECVQLSLQAQLEEKSIQQIICPECPELLTFRDVQAFVTPVSFRTHTERDMYKTISSISHFVWCPLSGCESGQIHWSGIRQPLVLCQGCRRQFCFTHQTAWHREHTCDEWDQYLADDTFRSQLQREREREEAYDAEIASLDLRIKEAKHQFQQSILSAEDAAKARFEFAEARRREEERAAAERARVEEQRRLAREEEQRKLARRREMEEGEKTVSKLSRPCPGCKRPTEKIDGCNHIRCTQCLCHWDWVVGREYPPGQLWF</sequence>
<evidence type="ECO:0000256" key="1">
    <source>
        <dbReference type="ARBA" id="ARBA00001798"/>
    </source>
</evidence>
<dbReference type="Gene3D" id="1.20.120.1750">
    <property type="match status" value="1"/>
</dbReference>
<dbReference type="PANTHER" id="PTHR11685">
    <property type="entry name" value="RBR FAMILY RING FINGER AND IBR DOMAIN-CONTAINING"/>
    <property type="match status" value="1"/>
</dbReference>
<protein>
    <recommendedName>
        <fullName evidence="3">RBR-type E3 ubiquitin transferase</fullName>
        <ecNumber evidence="3">2.3.2.31</ecNumber>
    </recommendedName>
</protein>
<dbReference type="RefSeq" id="XP_066706316.1">
    <property type="nucleotide sequence ID" value="XM_066837423.1"/>
</dbReference>
<comment type="caution">
    <text evidence="14">The sequence shown here is derived from an EMBL/GenBank/DDBJ whole genome shotgun (WGS) entry which is preliminary data.</text>
</comment>
<proteinExistence type="predicted"/>
<keyword evidence="9" id="KW-0862">Zinc</keyword>
<dbReference type="SMART" id="SM00647">
    <property type="entry name" value="IBR"/>
    <property type="match status" value="1"/>
</dbReference>
<keyword evidence="5" id="KW-0479">Metal-binding</keyword>
<dbReference type="InterPro" id="IPR002867">
    <property type="entry name" value="IBR_dom"/>
</dbReference>
<dbReference type="InterPro" id="IPR054694">
    <property type="entry name" value="Parkin-like_IBR"/>
</dbReference>
<dbReference type="PROSITE" id="PS51873">
    <property type="entry name" value="TRIAD"/>
    <property type="match status" value="1"/>
</dbReference>
<dbReference type="InterPro" id="IPR013083">
    <property type="entry name" value="Znf_RING/FYVE/PHD"/>
</dbReference>
<dbReference type="InterPro" id="IPR044066">
    <property type="entry name" value="TRIAD_supradom"/>
</dbReference>
<comment type="pathway">
    <text evidence="2">Protein modification; protein ubiquitination.</text>
</comment>
<feature type="coiled-coil region" evidence="11">
    <location>
        <begin position="166"/>
        <end position="248"/>
    </location>
</feature>
<dbReference type="GeneID" id="92070485"/>
<dbReference type="Gene3D" id="3.30.40.10">
    <property type="entry name" value="Zinc/RING finger domain, C3HC4 (zinc finger)"/>
    <property type="match status" value="1"/>
</dbReference>
<evidence type="ECO:0000256" key="5">
    <source>
        <dbReference type="ARBA" id="ARBA00022723"/>
    </source>
</evidence>
<keyword evidence="4" id="KW-0808">Transferase</keyword>
<keyword evidence="15" id="KW-1185">Reference proteome</keyword>
<dbReference type="SUPFAM" id="SSF57850">
    <property type="entry name" value="RING/U-box"/>
    <property type="match status" value="3"/>
</dbReference>
<evidence type="ECO:0000256" key="8">
    <source>
        <dbReference type="ARBA" id="ARBA00022786"/>
    </source>
</evidence>
<evidence type="ECO:0000256" key="9">
    <source>
        <dbReference type="ARBA" id="ARBA00022833"/>
    </source>
</evidence>
<reference evidence="14 15" key="1">
    <citation type="submission" date="2023-01" db="EMBL/GenBank/DDBJ databases">
        <title>Analysis of 21 Apiospora genomes using comparative genomics revels a genus with tremendous synthesis potential of carbohydrate active enzymes and secondary metabolites.</title>
        <authorList>
            <person name="Sorensen T."/>
        </authorList>
    </citation>
    <scope>NUCLEOTIDE SEQUENCE [LARGE SCALE GENOMIC DNA]</scope>
    <source>
        <strain evidence="14 15">CBS 24483</strain>
    </source>
</reference>
<dbReference type="Pfam" id="PF01485">
    <property type="entry name" value="IBR"/>
    <property type="match status" value="1"/>
</dbReference>
<organism evidence="14 15">
    <name type="scientific">Apiospora aurea</name>
    <dbReference type="NCBI Taxonomy" id="335848"/>
    <lineage>
        <taxon>Eukaryota</taxon>
        <taxon>Fungi</taxon>
        <taxon>Dikarya</taxon>
        <taxon>Ascomycota</taxon>
        <taxon>Pezizomycotina</taxon>
        <taxon>Sordariomycetes</taxon>
        <taxon>Xylariomycetidae</taxon>
        <taxon>Amphisphaeriales</taxon>
        <taxon>Apiosporaceae</taxon>
        <taxon>Apiospora</taxon>
    </lineage>
</organism>
<feature type="domain" description="RING-type" evidence="12">
    <location>
        <begin position="15"/>
        <end position="68"/>
    </location>
</feature>
<evidence type="ECO:0000259" key="13">
    <source>
        <dbReference type="PROSITE" id="PS51873"/>
    </source>
</evidence>
<evidence type="ECO:0000256" key="7">
    <source>
        <dbReference type="ARBA" id="ARBA00022771"/>
    </source>
</evidence>
<feature type="domain" description="RING-type" evidence="13">
    <location>
        <begin position="11"/>
        <end position="304"/>
    </location>
</feature>
<evidence type="ECO:0000313" key="14">
    <source>
        <dbReference type="EMBL" id="KAK7966924.1"/>
    </source>
</evidence>
<gene>
    <name evidence="14" type="ORF">PG986_001201</name>
</gene>
<dbReference type="Pfam" id="PF22605">
    <property type="entry name" value="IBR_2"/>
    <property type="match status" value="1"/>
</dbReference>
<evidence type="ECO:0000256" key="11">
    <source>
        <dbReference type="SAM" id="Coils"/>
    </source>
</evidence>
<keyword evidence="11" id="KW-0175">Coiled coil</keyword>
<dbReference type="Proteomes" id="UP001391051">
    <property type="component" value="Unassembled WGS sequence"/>
</dbReference>
<evidence type="ECO:0000256" key="2">
    <source>
        <dbReference type="ARBA" id="ARBA00004906"/>
    </source>
</evidence>
<evidence type="ECO:0000256" key="4">
    <source>
        <dbReference type="ARBA" id="ARBA00022679"/>
    </source>
</evidence>
<evidence type="ECO:0000256" key="3">
    <source>
        <dbReference type="ARBA" id="ARBA00012251"/>
    </source>
</evidence>
<dbReference type="PROSITE" id="PS50089">
    <property type="entry name" value="ZF_RING_2"/>
    <property type="match status" value="1"/>
</dbReference>
<keyword evidence="6" id="KW-0677">Repeat</keyword>